<dbReference type="OrthoDB" id="2157530at2759"/>
<reference evidence="2 3" key="1">
    <citation type="submission" date="2020-03" db="EMBL/GenBank/DDBJ databases">
        <title>Draft Genome Sequence of Cudoniella acicularis.</title>
        <authorList>
            <person name="Buettner E."/>
            <person name="Kellner H."/>
        </authorList>
    </citation>
    <scope>NUCLEOTIDE SEQUENCE [LARGE SCALE GENOMIC DNA]</scope>
    <source>
        <strain evidence="2 3">DSM 108380</strain>
    </source>
</reference>
<dbReference type="PANTHER" id="PTHR24148">
    <property type="entry name" value="ANKYRIN REPEAT DOMAIN-CONTAINING PROTEIN 39 HOMOLOG-RELATED"/>
    <property type="match status" value="1"/>
</dbReference>
<dbReference type="EMBL" id="JAAMPI010001579">
    <property type="protein sequence ID" value="KAF4624690.1"/>
    <property type="molecule type" value="Genomic_DNA"/>
</dbReference>
<dbReference type="InterPro" id="IPR052895">
    <property type="entry name" value="HetReg/Transcr_Mod"/>
</dbReference>
<dbReference type="Pfam" id="PF26639">
    <property type="entry name" value="Het-6_barrel"/>
    <property type="match status" value="1"/>
</dbReference>
<evidence type="ECO:0000259" key="1">
    <source>
        <dbReference type="Pfam" id="PF06985"/>
    </source>
</evidence>
<sequence length="792" mass="87675">MLRNLSSTQRYAIWASWSAFLTPRSMSEAAAHIPLPTEGSPVDHSPQERVFNYQPLDLDRSELRLLSLLPPLTGDANEPIRCSLEHISLLSHTAEYVEWAKGLPIETPPQTKLQQWKIHKTPPTSSNEEEKLPVFSPSCFRYTWGDYIAISYMWGTASLTHKIILNGFPFPVTENLDAALKNVQSVFTQKEAGEEASSAPKIWVDAICINQEDMEERAREVKRMREIYSKAFSVIVSLGNGVELEKVEEVFTFIRTLAPAISKGIKYSTFKQQQAGASHGLLPQLFAAIWSMGYHPYWRRLWVIQEIALAADPIIVTCDRSSVYLHDFRMVWLFISLEAQNIIADGVPEAVFSKHADINASGILSRFDALKTVSRQTLHHDASKNSLTMALSVLSLGMTAKATNPLDHIYGMLGLMPPLLSDKVEVNYDSKPAEVFASFTRMIIEQTQNLDTIFYVNQKQDTRPTWAADWTRGFDRYYTFHERGSIANHGVETYSRWRDFLAGGAAAGSGSKSEVPARADAYKRAPISFSQDGKFLHCKGIKLGSIDGFSAEGTPVTGKAPTSLSPSRVVQPSTTCNPYGDDEKSITQALIATISMAPSSTARDSPLSEVIFKVPWCPHSPDFNVEKFLREADLPLICLAAEMSIEPSWKKVLGIDNLCQLEILRRTLASFFICGKPLKEYFPKEGSGFEPLEGGGEREVSKVEMATLNANIVGRRVAVLKNGYFALVPAVAGEADEVWVLFGASMPVVLRDCGEGGALEVVGEGFVEGFMGGEVMAAVERGEYKVEDVILC</sequence>
<accession>A0A8H4VY73</accession>
<evidence type="ECO:0000313" key="3">
    <source>
        <dbReference type="Proteomes" id="UP000566819"/>
    </source>
</evidence>
<keyword evidence="3" id="KW-1185">Reference proteome</keyword>
<dbReference type="InterPro" id="IPR010730">
    <property type="entry name" value="HET"/>
</dbReference>
<feature type="domain" description="Heterokaryon incompatibility" evidence="1">
    <location>
        <begin position="147"/>
        <end position="306"/>
    </location>
</feature>
<organism evidence="2 3">
    <name type="scientific">Cudoniella acicularis</name>
    <dbReference type="NCBI Taxonomy" id="354080"/>
    <lineage>
        <taxon>Eukaryota</taxon>
        <taxon>Fungi</taxon>
        <taxon>Dikarya</taxon>
        <taxon>Ascomycota</taxon>
        <taxon>Pezizomycotina</taxon>
        <taxon>Leotiomycetes</taxon>
        <taxon>Helotiales</taxon>
        <taxon>Tricladiaceae</taxon>
        <taxon>Cudoniella</taxon>
    </lineage>
</organism>
<dbReference type="Proteomes" id="UP000566819">
    <property type="component" value="Unassembled WGS sequence"/>
</dbReference>
<proteinExistence type="predicted"/>
<dbReference type="PANTHER" id="PTHR24148:SF73">
    <property type="entry name" value="HET DOMAIN PROTEIN (AFU_ORTHOLOGUE AFUA_8G01020)"/>
    <property type="match status" value="1"/>
</dbReference>
<name>A0A8H4VY73_9HELO</name>
<comment type="caution">
    <text evidence="2">The sequence shown here is derived from an EMBL/GenBank/DDBJ whole genome shotgun (WGS) entry which is preliminary data.</text>
</comment>
<protein>
    <recommendedName>
        <fullName evidence="1">Heterokaryon incompatibility domain-containing protein</fullName>
    </recommendedName>
</protein>
<dbReference type="AlphaFoldDB" id="A0A8H4VY73"/>
<dbReference type="Pfam" id="PF06985">
    <property type="entry name" value="HET"/>
    <property type="match status" value="1"/>
</dbReference>
<evidence type="ECO:0000313" key="2">
    <source>
        <dbReference type="EMBL" id="KAF4624690.1"/>
    </source>
</evidence>
<gene>
    <name evidence="2" type="ORF">G7Y89_g13476</name>
</gene>